<dbReference type="Proteomes" id="UP000181962">
    <property type="component" value="Chromosome"/>
</dbReference>
<sequence length="185" mass="20488">MYPVRYAAGWAVVHRISRHPFEHSLVPWAAIKAAADHIDPQLAAPLLLALGAQLAVNCDAATLEALRSTNTSDARVALALSRIDDRRAVRELAIKHALLAVDHPFFDNSDDVSTEDTPLPRWPLSSRGRAWLSSLQDGADVESTLLWMMTQRTGLPLIDNGFDPRLLRRKEGVPIMTFAEIFGME</sequence>
<organism evidence="1 2">
    <name type="scientific">Bradyrhizobium japonicum</name>
    <dbReference type="NCBI Taxonomy" id="375"/>
    <lineage>
        <taxon>Bacteria</taxon>
        <taxon>Pseudomonadati</taxon>
        <taxon>Pseudomonadota</taxon>
        <taxon>Alphaproteobacteria</taxon>
        <taxon>Hyphomicrobiales</taxon>
        <taxon>Nitrobacteraceae</taxon>
        <taxon>Bradyrhizobium</taxon>
    </lineage>
</organism>
<accession>A0A1L3FP22</accession>
<name>A0A1L3FP22_BRAJP</name>
<evidence type="ECO:0000313" key="2">
    <source>
        <dbReference type="Proteomes" id="UP000181962"/>
    </source>
</evidence>
<gene>
    <name evidence="1" type="ORF">BKD09_42805</name>
</gene>
<evidence type="ECO:0000313" key="1">
    <source>
        <dbReference type="EMBL" id="APG15063.1"/>
    </source>
</evidence>
<protein>
    <submittedName>
        <fullName evidence="1">Uncharacterized protein</fullName>
    </submittedName>
</protein>
<dbReference type="AlphaFoldDB" id="A0A1L3FP22"/>
<reference evidence="1 2" key="1">
    <citation type="submission" date="2016-11" db="EMBL/GenBank/DDBJ databases">
        <title>Complete Genome Sequence of Bradyrhizobium sp. strain J5, an isolated from soybean nodule in Hokkaido.</title>
        <authorList>
            <person name="Kanehara K."/>
        </authorList>
    </citation>
    <scope>NUCLEOTIDE SEQUENCE [LARGE SCALE GENOMIC DNA]</scope>
    <source>
        <strain evidence="1 2">J5</strain>
    </source>
</reference>
<proteinExistence type="predicted"/>
<dbReference type="EMBL" id="CP017637">
    <property type="protein sequence ID" value="APG15063.1"/>
    <property type="molecule type" value="Genomic_DNA"/>
</dbReference>